<dbReference type="AlphaFoldDB" id="A0AAD4TKU2"/>
<evidence type="ECO:0000313" key="2">
    <source>
        <dbReference type="Proteomes" id="UP001202328"/>
    </source>
</evidence>
<comment type="caution">
    <text evidence="1">The sequence shown here is derived from an EMBL/GenBank/DDBJ whole genome shotgun (WGS) entry which is preliminary data.</text>
</comment>
<accession>A0AAD4TKU2</accession>
<evidence type="ECO:0000313" key="1">
    <source>
        <dbReference type="EMBL" id="KAI3960481.1"/>
    </source>
</evidence>
<protein>
    <submittedName>
        <fullName evidence="1">Uncharacterized protein</fullName>
    </submittedName>
</protein>
<dbReference type="EMBL" id="JAJJMB010000931">
    <property type="protein sequence ID" value="KAI3960481.1"/>
    <property type="molecule type" value="Genomic_DNA"/>
</dbReference>
<name>A0AAD4TKU2_9MAGN</name>
<proteinExistence type="predicted"/>
<sequence length="64" mass="7798">LKSTWNVDSAQRLRRYGEWLWLFLLKKTHEIECYVDECYNVMLYKEQHMPYAGSIEPMTHLNSM</sequence>
<gene>
    <name evidence="1" type="ORF">MKW98_002980</name>
</gene>
<keyword evidence="2" id="KW-1185">Reference proteome</keyword>
<dbReference type="Proteomes" id="UP001202328">
    <property type="component" value="Unassembled WGS sequence"/>
</dbReference>
<feature type="non-terminal residue" evidence="1">
    <location>
        <position position="1"/>
    </location>
</feature>
<organism evidence="1 2">
    <name type="scientific">Papaver atlanticum</name>
    <dbReference type="NCBI Taxonomy" id="357466"/>
    <lineage>
        <taxon>Eukaryota</taxon>
        <taxon>Viridiplantae</taxon>
        <taxon>Streptophyta</taxon>
        <taxon>Embryophyta</taxon>
        <taxon>Tracheophyta</taxon>
        <taxon>Spermatophyta</taxon>
        <taxon>Magnoliopsida</taxon>
        <taxon>Ranunculales</taxon>
        <taxon>Papaveraceae</taxon>
        <taxon>Papaveroideae</taxon>
        <taxon>Papaver</taxon>
    </lineage>
</organism>
<reference evidence="1" key="1">
    <citation type="submission" date="2022-04" db="EMBL/GenBank/DDBJ databases">
        <title>A functionally conserved STORR gene fusion in Papaver species that diverged 16.8 million years ago.</title>
        <authorList>
            <person name="Catania T."/>
        </authorList>
    </citation>
    <scope>NUCLEOTIDE SEQUENCE</scope>
    <source>
        <strain evidence="1">S-188037</strain>
    </source>
</reference>